<dbReference type="AlphaFoldDB" id="A0A8H5FG97"/>
<proteinExistence type="predicted"/>
<feature type="compositionally biased region" description="Low complexity" evidence="1">
    <location>
        <begin position="63"/>
        <end position="82"/>
    </location>
</feature>
<evidence type="ECO:0000256" key="1">
    <source>
        <dbReference type="SAM" id="MobiDB-lite"/>
    </source>
</evidence>
<gene>
    <name evidence="2" type="ORF">D9758_017827</name>
</gene>
<feature type="region of interest" description="Disordered" evidence="1">
    <location>
        <begin position="60"/>
        <end position="179"/>
    </location>
</feature>
<evidence type="ECO:0000313" key="3">
    <source>
        <dbReference type="Proteomes" id="UP000559256"/>
    </source>
</evidence>
<sequence length="302" mass="33162">MSQEPPEEDPSVVRRSTRSSWTFGEWIQPIIAIPVSFDLNSAIKCALRIQAREDQLNDTLDCPPVLDSDDSASLSPLSSPWSSPSPPSTRPSTPSCDPIPVQDPLPPSNLQSSPRLPSKKPTRRGKKRKGKCAQEKPPTHHNAPSSCHNSHDAAGCKRKKSKKHSHENRRGKRVKVRDPTTYEARPATSWRILEEAVPRRVDIDVMTIAGSSSGYVSKEGSNGSKGSKGAYTLQEVLDLGFDHFEWDASYSAPLVDKQGHIIGACLENPPDADWPAAQDALAQGFEAAREDLHLDAEQKSHR</sequence>
<accession>A0A8H5FG97</accession>
<comment type="caution">
    <text evidence="2">The sequence shown here is derived from an EMBL/GenBank/DDBJ whole genome shotgun (WGS) entry which is preliminary data.</text>
</comment>
<evidence type="ECO:0000313" key="2">
    <source>
        <dbReference type="EMBL" id="KAF5335442.1"/>
    </source>
</evidence>
<feature type="compositionally biased region" description="Basic residues" evidence="1">
    <location>
        <begin position="156"/>
        <end position="175"/>
    </location>
</feature>
<dbReference type="Proteomes" id="UP000559256">
    <property type="component" value="Unassembled WGS sequence"/>
</dbReference>
<keyword evidence="3" id="KW-1185">Reference proteome</keyword>
<dbReference type="EMBL" id="JAACJM010000242">
    <property type="protein sequence ID" value="KAF5335442.1"/>
    <property type="molecule type" value="Genomic_DNA"/>
</dbReference>
<protein>
    <submittedName>
        <fullName evidence="2">Uncharacterized protein</fullName>
    </submittedName>
</protein>
<organism evidence="2 3">
    <name type="scientific">Tetrapyrgos nigripes</name>
    <dbReference type="NCBI Taxonomy" id="182062"/>
    <lineage>
        <taxon>Eukaryota</taxon>
        <taxon>Fungi</taxon>
        <taxon>Dikarya</taxon>
        <taxon>Basidiomycota</taxon>
        <taxon>Agaricomycotina</taxon>
        <taxon>Agaricomycetes</taxon>
        <taxon>Agaricomycetidae</taxon>
        <taxon>Agaricales</taxon>
        <taxon>Marasmiineae</taxon>
        <taxon>Marasmiaceae</taxon>
        <taxon>Tetrapyrgos</taxon>
    </lineage>
</organism>
<feature type="compositionally biased region" description="Basic residues" evidence="1">
    <location>
        <begin position="117"/>
        <end position="131"/>
    </location>
</feature>
<name>A0A8H5FG97_9AGAR</name>
<reference evidence="2 3" key="1">
    <citation type="journal article" date="2020" name="ISME J.">
        <title>Uncovering the hidden diversity of litter-decomposition mechanisms in mushroom-forming fungi.</title>
        <authorList>
            <person name="Floudas D."/>
            <person name="Bentzer J."/>
            <person name="Ahren D."/>
            <person name="Johansson T."/>
            <person name="Persson P."/>
            <person name="Tunlid A."/>
        </authorList>
    </citation>
    <scope>NUCLEOTIDE SEQUENCE [LARGE SCALE GENOMIC DNA]</scope>
    <source>
        <strain evidence="2 3">CBS 291.85</strain>
    </source>
</reference>